<organism evidence="3 4">
    <name type="scientific">Candidatus Nealsonbacteria bacterium CG23_combo_of_CG06-09_8_20_14_all_40_13</name>
    <dbReference type="NCBI Taxonomy" id="1974724"/>
    <lineage>
        <taxon>Bacteria</taxon>
        <taxon>Candidatus Nealsoniibacteriota</taxon>
    </lineage>
</organism>
<reference evidence="3 4" key="1">
    <citation type="submission" date="2017-09" db="EMBL/GenBank/DDBJ databases">
        <title>Depth-based differentiation of microbial function through sediment-hosted aquifers and enrichment of novel symbionts in the deep terrestrial subsurface.</title>
        <authorList>
            <person name="Probst A.J."/>
            <person name="Ladd B."/>
            <person name="Jarett J.K."/>
            <person name="Geller-Mcgrath D.E."/>
            <person name="Sieber C.M."/>
            <person name="Emerson J.B."/>
            <person name="Anantharaman K."/>
            <person name="Thomas B.C."/>
            <person name="Malmstrom R."/>
            <person name="Stieglmeier M."/>
            <person name="Klingl A."/>
            <person name="Woyke T."/>
            <person name="Ryan C.M."/>
            <person name="Banfield J.F."/>
        </authorList>
    </citation>
    <scope>NUCLEOTIDE SEQUENCE [LARGE SCALE GENOMIC DNA]</scope>
    <source>
        <strain evidence="3">CG23_combo_of_CG06-09_8_20_14_all_40_13</strain>
    </source>
</reference>
<keyword evidence="1" id="KW-0328">Glycosyltransferase</keyword>
<dbReference type="PANTHER" id="PTHR34136">
    <property type="match status" value="1"/>
</dbReference>
<dbReference type="InterPro" id="IPR004629">
    <property type="entry name" value="WecG_TagA_CpsF"/>
</dbReference>
<evidence type="ECO:0000256" key="1">
    <source>
        <dbReference type="ARBA" id="ARBA00022676"/>
    </source>
</evidence>
<comment type="caution">
    <text evidence="3">The sequence shown here is derived from an EMBL/GenBank/DDBJ whole genome shotgun (WGS) entry which is preliminary data.</text>
</comment>
<dbReference type="Pfam" id="PF03808">
    <property type="entry name" value="Glyco_tran_WecG"/>
    <property type="match status" value="1"/>
</dbReference>
<evidence type="ECO:0000256" key="2">
    <source>
        <dbReference type="ARBA" id="ARBA00022679"/>
    </source>
</evidence>
<dbReference type="PANTHER" id="PTHR34136:SF1">
    <property type="entry name" value="UDP-N-ACETYL-D-MANNOSAMINURONIC ACID TRANSFERASE"/>
    <property type="match status" value="1"/>
</dbReference>
<dbReference type="Proteomes" id="UP000231567">
    <property type="component" value="Unassembled WGS sequence"/>
</dbReference>
<feature type="non-terminal residue" evidence="3">
    <location>
        <position position="1"/>
    </location>
</feature>
<proteinExistence type="predicted"/>
<evidence type="ECO:0000313" key="3">
    <source>
        <dbReference type="EMBL" id="PIP21907.1"/>
    </source>
</evidence>
<dbReference type="AlphaFoldDB" id="A0A2G9YRP1"/>
<name>A0A2G9YRP1_9BACT</name>
<keyword evidence="2 3" id="KW-0808">Transferase</keyword>
<accession>A0A2G9YRP1</accession>
<sequence>RHKLKYQVPLSMGVGGAFDMISEIIPRAPVWLRKIGLEWLWRFYKQPSRWKRIHRAVIRFPSAVINSKNK</sequence>
<protein>
    <submittedName>
        <fullName evidence="3">Acetylglucosaminyldiphospho-UDP acetyl-beta-D-mannosaminyltransferase</fullName>
    </submittedName>
</protein>
<evidence type="ECO:0000313" key="4">
    <source>
        <dbReference type="Proteomes" id="UP000231567"/>
    </source>
</evidence>
<dbReference type="EMBL" id="PCRM01000009">
    <property type="protein sequence ID" value="PIP21907.1"/>
    <property type="molecule type" value="Genomic_DNA"/>
</dbReference>
<gene>
    <name evidence="3" type="ORF">COX39_00395</name>
</gene>
<dbReference type="GO" id="GO:0016758">
    <property type="term" value="F:hexosyltransferase activity"/>
    <property type="evidence" value="ECO:0007669"/>
    <property type="project" value="TreeGrafter"/>
</dbReference>